<dbReference type="PROSITE" id="PS50890">
    <property type="entry name" value="PUA"/>
    <property type="match status" value="1"/>
</dbReference>
<accession>A0A6S7FP16</accession>
<gene>
    <name evidence="1" type="ORF">PACLA_8A017936</name>
</gene>
<dbReference type="CDD" id="cd01670">
    <property type="entry name" value="Death"/>
    <property type="match status" value="1"/>
</dbReference>
<comment type="caution">
    <text evidence="1">The sequence shown here is derived from an EMBL/GenBank/DDBJ whole genome shotgun (WGS) entry which is preliminary data.</text>
</comment>
<dbReference type="GO" id="GO:0007165">
    <property type="term" value="P:signal transduction"/>
    <property type="evidence" value="ECO:0007669"/>
    <property type="project" value="InterPro"/>
</dbReference>
<organism evidence="1 2">
    <name type="scientific">Paramuricea clavata</name>
    <name type="common">Red gorgonian</name>
    <name type="synonym">Violescent sea-whip</name>
    <dbReference type="NCBI Taxonomy" id="317549"/>
    <lineage>
        <taxon>Eukaryota</taxon>
        <taxon>Metazoa</taxon>
        <taxon>Cnidaria</taxon>
        <taxon>Anthozoa</taxon>
        <taxon>Octocorallia</taxon>
        <taxon>Malacalcyonacea</taxon>
        <taxon>Plexauridae</taxon>
        <taxon>Paramuricea</taxon>
    </lineage>
</organism>
<proteinExistence type="predicted"/>
<evidence type="ECO:0000313" key="1">
    <source>
        <dbReference type="EMBL" id="CAB3978742.1"/>
    </source>
</evidence>
<dbReference type="Proteomes" id="UP001152795">
    <property type="component" value="Unassembled WGS sequence"/>
</dbReference>
<dbReference type="OrthoDB" id="5988037at2759"/>
<dbReference type="AlphaFoldDB" id="A0A6S7FP16"/>
<keyword evidence="2" id="KW-1185">Reference proteome</keyword>
<sequence>MAAETPTSVHTTATGSVQGSSSKLPELPGLIIGYVTAAALVVIVFGIVAVLYERRRRYRKSDDCKQLCMSYHLPILDRSNTFWIPEGIRTPSKRPDLVKEIITTDGGVIAIEDIILEIGPGCLAKDTEIALRNGDKDVAIKSLLDLGLVVAAPRVVEFLPDGLKFLKPADLTITFQNIVSDTELFVLHGSYNPIYQKTVWELVTNGIDERNVKGVCNTKINGFCFYMFILATRGMLARILSHLNHSFTCRAYALYRRPPTVNVIDISVVILSEFVDKNEEEDIEQLKDHLKAGYVKGEKGMLKRIYTDRRLEMSLHFPGVENTPFSFNVDQPQLDSVGFVIDHFKGIAVKSPVSGKVKISEVDRNIENESLWWINICEMEVEIRVEVAEVQETVPDPQPEVVYRTTKLTNGEITQMSGKIGLDWDSLAGLMDIPYSDREEIRVDHLNYLSIRSKAKKVFELFNHSTFFDRHTLVKYFKELGRYDLENELLPMEDQPPVLIEEDLLHTPLSPREVSRLGRRIVVLWDHLASLMDIPRTERDDIRYSLIYNDNCVRAEKILTIFNNKEGFSREKLAHCLEEIHQLDLIKPVITGEWRN</sequence>
<dbReference type="EMBL" id="CACRXK020000138">
    <property type="protein sequence ID" value="CAB3978742.1"/>
    <property type="molecule type" value="Genomic_DNA"/>
</dbReference>
<protein>
    <submittedName>
        <fullName evidence="1">---NA</fullName>
    </submittedName>
</protein>
<dbReference type="InterPro" id="IPR000488">
    <property type="entry name" value="Death_dom"/>
</dbReference>
<dbReference type="Gene3D" id="2.60.220.30">
    <property type="match status" value="1"/>
</dbReference>
<evidence type="ECO:0000313" key="2">
    <source>
        <dbReference type="Proteomes" id="UP001152795"/>
    </source>
</evidence>
<dbReference type="PROSITE" id="PS50017">
    <property type="entry name" value="DEATH_DOMAIN"/>
    <property type="match status" value="1"/>
</dbReference>
<reference evidence="1" key="1">
    <citation type="submission" date="2020-04" db="EMBL/GenBank/DDBJ databases">
        <authorList>
            <person name="Alioto T."/>
            <person name="Alioto T."/>
            <person name="Gomez Garrido J."/>
        </authorList>
    </citation>
    <scope>NUCLEOTIDE SEQUENCE</scope>
    <source>
        <strain evidence="1">A484AB</strain>
    </source>
</reference>
<name>A0A6S7FP16_PARCT</name>